<sequence length="229" mass="26903">MVKFKMDPNFDRVKHAYKCLVDEIERLSEGVFLWARLVVRSFLKGIGYRVTPEYLIQTLYTVPKELNQLFDQMLGSVDPEDGYQTKLFLIATLAQQPVLKASPLKNALLYLWLDDKEFPLDRPMRAYSDSNIDERIRDVTCLIDRLSRRLLEIIRQPHQQDKHFAFRIRFIHRTEYFYILNTQLPHMQKHTTELNLNLATIRLSTRSVQACARKTRGSGVITQGYCYAS</sequence>
<evidence type="ECO:0000313" key="1">
    <source>
        <dbReference type="EMBL" id="BCR87105.1"/>
    </source>
</evidence>
<name>A0A7R7VLZ4_ASPCH</name>
<dbReference type="EMBL" id="AP024418">
    <property type="protein sequence ID" value="BCR87105.1"/>
    <property type="molecule type" value="Genomic_DNA"/>
</dbReference>
<dbReference type="RefSeq" id="XP_043135627.1">
    <property type="nucleotide sequence ID" value="XM_043277783.1"/>
</dbReference>
<dbReference type="GeneID" id="66981464"/>
<reference evidence="1" key="1">
    <citation type="submission" date="2021-01" db="EMBL/GenBank/DDBJ databases">
        <authorList>
            <consortium name="Aspergillus chevalieri M1 genome sequencing consortium"/>
            <person name="Kazuki M."/>
            <person name="Futagami T."/>
        </authorList>
    </citation>
    <scope>NUCLEOTIDE SEQUENCE</scope>
    <source>
        <strain evidence="1">M1</strain>
    </source>
</reference>
<organism evidence="1 2">
    <name type="scientific">Aspergillus chevalieri</name>
    <name type="common">Eurotium chevalieri</name>
    <dbReference type="NCBI Taxonomy" id="182096"/>
    <lineage>
        <taxon>Eukaryota</taxon>
        <taxon>Fungi</taxon>
        <taxon>Dikarya</taxon>
        <taxon>Ascomycota</taxon>
        <taxon>Pezizomycotina</taxon>
        <taxon>Eurotiomycetes</taxon>
        <taxon>Eurotiomycetidae</taxon>
        <taxon>Eurotiales</taxon>
        <taxon>Aspergillaceae</taxon>
        <taxon>Aspergillus</taxon>
        <taxon>Aspergillus subgen. Aspergillus</taxon>
    </lineage>
</organism>
<dbReference type="Proteomes" id="UP000637239">
    <property type="component" value="Chromosome 3"/>
</dbReference>
<evidence type="ECO:0000313" key="2">
    <source>
        <dbReference type="Proteomes" id="UP000637239"/>
    </source>
</evidence>
<keyword evidence="2" id="KW-1185">Reference proteome</keyword>
<accession>A0A7R7VLZ4</accession>
<proteinExistence type="predicted"/>
<reference evidence="1" key="2">
    <citation type="submission" date="2021-02" db="EMBL/GenBank/DDBJ databases">
        <title>Aspergillus chevalieri M1 genome sequence.</title>
        <authorList>
            <person name="Kadooka C."/>
            <person name="Mori K."/>
            <person name="Futagami T."/>
        </authorList>
    </citation>
    <scope>NUCLEOTIDE SEQUENCE</scope>
    <source>
        <strain evidence="1">M1</strain>
    </source>
</reference>
<dbReference type="KEGG" id="ache:ACHE_31092S"/>
<protein>
    <submittedName>
        <fullName evidence="1">Uncharacterized protein</fullName>
    </submittedName>
</protein>
<dbReference type="AlphaFoldDB" id="A0A7R7VLZ4"/>
<gene>
    <name evidence="1" type="ORF">ACHE_31092S</name>
</gene>
<dbReference type="PANTHER" id="PTHR10039:SF5">
    <property type="entry name" value="NACHT DOMAIN-CONTAINING PROTEIN"/>
    <property type="match status" value="1"/>
</dbReference>
<dbReference type="PANTHER" id="PTHR10039">
    <property type="entry name" value="AMELOGENIN"/>
    <property type="match status" value="1"/>
</dbReference>